<name>A0AAD5VE35_9APHY</name>
<feature type="region of interest" description="Disordered" evidence="1">
    <location>
        <begin position="313"/>
        <end position="379"/>
    </location>
</feature>
<organism evidence="2 3">
    <name type="scientific">Meripilus lineatus</name>
    <dbReference type="NCBI Taxonomy" id="2056292"/>
    <lineage>
        <taxon>Eukaryota</taxon>
        <taxon>Fungi</taxon>
        <taxon>Dikarya</taxon>
        <taxon>Basidiomycota</taxon>
        <taxon>Agaricomycotina</taxon>
        <taxon>Agaricomycetes</taxon>
        <taxon>Polyporales</taxon>
        <taxon>Meripilaceae</taxon>
        <taxon>Meripilus</taxon>
    </lineage>
</organism>
<feature type="compositionally biased region" description="Basic and acidic residues" evidence="1">
    <location>
        <begin position="127"/>
        <end position="144"/>
    </location>
</feature>
<dbReference type="GO" id="GO:0005783">
    <property type="term" value="C:endoplasmic reticulum"/>
    <property type="evidence" value="ECO:0007669"/>
    <property type="project" value="TreeGrafter"/>
</dbReference>
<evidence type="ECO:0008006" key="4">
    <source>
        <dbReference type="Google" id="ProtNLM"/>
    </source>
</evidence>
<feature type="compositionally biased region" description="Low complexity" evidence="1">
    <location>
        <begin position="97"/>
        <end position="115"/>
    </location>
</feature>
<feature type="compositionally biased region" description="Low complexity" evidence="1">
    <location>
        <begin position="62"/>
        <end position="82"/>
    </location>
</feature>
<feature type="compositionally biased region" description="Basic and acidic residues" evidence="1">
    <location>
        <begin position="856"/>
        <end position="875"/>
    </location>
</feature>
<dbReference type="Proteomes" id="UP001212997">
    <property type="component" value="Unassembled WGS sequence"/>
</dbReference>
<dbReference type="InterPro" id="IPR013927">
    <property type="entry name" value="TF_Opi1_Ccg-8"/>
</dbReference>
<feature type="region of interest" description="Disordered" evidence="1">
    <location>
        <begin position="234"/>
        <end position="301"/>
    </location>
</feature>
<sequence>MSPRPGTAGSGVSASTSSYGGLDDQEESVRIAVRALGDMRNGTGAVVPPIVSGGSPMTSFQPTPALSTTSRSSSPSLPSPSLGGEDDHAHHSHHHSSQTSAPHSSSPYHHISPYPRGYSTHGRLKRGRDDQSLEREYDREHEMVEGDEVTGRHPPSAVSPATNGDFVSRVSHFPLVNSALRVYESSKASSRVVKYGAEMMESSVKSISKPVIDRLPVNQLDEFACRQLDRLGSYGRRPVSRESRPGTASSTGRTRGRSSTTTSTTSDGTPGTSITSASSSSYSGSRSRTRDSGGLHGERERYEHDGYDRGWTSALRETRGRRRSVTEDGQGRRSRSPEGVSASANRDVTMGRDDMGGQSQSRTPTPRQEQQSTAQAETQVVQRSRWQAVLLEAGGIGAAVSEESMRRLKYCLQWLQYATEHIDAQILILRDFILSLQQHAEHHSHPHSYHHHHSSSGSSGSGTSSSPSSPPYSPTHTHHPFHNAHPYHPYNQTSHHTHAQHQEATDHLHKLTAIRRDVVDTIRQVVDVVSKYAGGALPEPARARVRSFILCLPQRWAAVATANINLDAPVNVPANGVAVNATAGQGQKVDGKGKIKSERASRGGRTAASVPYSFGEGSGRKSRPASRATSPSATRNGMPSGDAANGSRGVVHMAHAAQKILTLATESLDMLRAVTQVFKESLDKADAWVERLRVVGVQRPSSGQLDLPPPGLLPSQAPTSPLSSASRSPIPPFASPRLPHAYDRPHSSTSAMHLQEPLQNHQGHVYDYREPLPPIILTPHPGSPVISNAPSPSPIQTQLPPLQAMTAGSRPGSKVSSPFVGNVQLPGVGAMFGEMSLVGSQGQTQQGLGLVVGGMKRREEDDGDRERDAKRREIDSSEDGPLTNVKMETDEQTEMVKMEVDG</sequence>
<dbReference type="GO" id="GO:0005634">
    <property type="term" value="C:nucleus"/>
    <property type="evidence" value="ECO:0007669"/>
    <property type="project" value="TreeGrafter"/>
</dbReference>
<feature type="compositionally biased region" description="Low complexity" evidence="1">
    <location>
        <begin position="625"/>
        <end position="635"/>
    </location>
</feature>
<proteinExistence type="predicted"/>
<feature type="compositionally biased region" description="Basic residues" evidence="1">
    <location>
        <begin position="443"/>
        <end position="454"/>
    </location>
</feature>
<accession>A0AAD5VE35</accession>
<feature type="region of interest" description="Disordered" evidence="1">
    <location>
        <begin position="443"/>
        <end position="506"/>
    </location>
</feature>
<protein>
    <recommendedName>
        <fullName evidence="4">Opi1-domain-containing protein</fullName>
    </recommendedName>
</protein>
<dbReference type="PANTHER" id="PTHR38406:SF1">
    <property type="entry name" value="TRANSCRIPTIONAL REPRESSOR OPI1"/>
    <property type="match status" value="1"/>
</dbReference>
<feature type="compositionally biased region" description="Basic and acidic residues" evidence="1">
    <location>
        <begin position="589"/>
        <end position="601"/>
    </location>
</feature>
<dbReference type="GO" id="GO:0006357">
    <property type="term" value="P:regulation of transcription by RNA polymerase II"/>
    <property type="evidence" value="ECO:0007669"/>
    <property type="project" value="TreeGrafter"/>
</dbReference>
<dbReference type="GO" id="GO:0003714">
    <property type="term" value="F:transcription corepressor activity"/>
    <property type="evidence" value="ECO:0007669"/>
    <property type="project" value="InterPro"/>
</dbReference>
<reference evidence="2" key="1">
    <citation type="submission" date="2022-07" db="EMBL/GenBank/DDBJ databases">
        <title>Genome Sequence of Physisporinus lineatus.</title>
        <authorList>
            <person name="Buettner E."/>
        </authorList>
    </citation>
    <scope>NUCLEOTIDE SEQUENCE</scope>
    <source>
        <strain evidence="2">VT162</strain>
    </source>
</reference>
<feature type="region of interest" description="Disordered" evidence="1">
    <location>
        <begin position="584"/>
        <end position="647"/>
    </location>
</feature>
<evidence type="ECO:0000256" key="1">
    <source>
        <dbReference type="SAM" id="MobiDB-lite"/>
    </source>
</evidence>
<dbReference type="AlphaFoldDB" id="A0AAD5VE35"/>
<feature type="compositionally biased region" description="Low complexity" evidence="1">
    <location>
        <begin position="245"/>
        <end position="286"/>
    </location>
</feature>
<keyword evidence="3" id="KW-1185">Reference proteome</keyword>
<dbReference type="Pfam" id="PF08618">
    <property type="entry name" value="Opi1"/>
    <property type="match status" value="2"/>
</dbReference>
<feature type="compositionally biased region" description="Basic and acidic residues" evidence="1">
    <location>
        <begin position="288"/>
        <end position="301"/>
    </location>
</feature>
<feature type="compositionally biased region" description="Polar residues" evidence="1">
    <location>
        <begin position="357"/>
        <end position="367"/>
    </location>
</feature>
<feature type="compositionally biased region" description="Low complexity" evidence="1">
    <location>
        <begin position="455"/>
        <end position="467"/>
    </location>
</feature>
<feature type="compositionally biased region" description="Low complexity" evidence="1">
    <location>
        <begin position="1"/>
        <end position="21"/>
    </location>
</feature>
<feature type="region of interest" description="Disordered" evidence="1">
    <location>
        <begin position="1"/>
        <end position="163"/>
    </location>
</feature>
<evidence type="ECO:0000313" key="2">
    <source>
        <dbReference type="EMBL" id="KAJ3491625.1"/>
    </source>
</evidence>
<dbReference type="GO" id="GO:0008654">
    <property type="term" value="P:phospholipid biosynthetic process"/>
    <property type="evidence" value="ECO:0007669"/>
    <property type="project" value="TreeGrafter"/>
</dbReference>
<dbReference type="EMBL" id="JANAWD010000009">
    <property type="protein sequence ID" value="KAJ3491625.1"/>
    <property type="molecule type" value="Genomic_DNA"/>
</dbReference>
<gene>
    <name evidence="2" type="ORF">NLI96_g554</name>
</gene>
<evidence type="ECO:0000313" key="3">
    <source>
        <dbReference type="Proteomes" id="UP001212997"/>
    </source>
</evidence>
<feature type="compositionally biased region" description="Polar residues" evidence="1">
    <location>
        <begin position="717"/>
        <end position="727"/>
    </location>
</feature>
<feature type="region of interest" description="Disordered" evidence="1">
    <location>
        <begin position="841"/>
        <end position="902"/>
    </location>
</feature>
<dbReference type="GO" id="GO:0030968">
    <property type="term" value="P:endoplasmic reticulum unfolded protein response"/>
    <property type="evidence" value="ECO:0007669"/>
    <property type="project" value="TreeGrafter"/>
</dbReference>
<feature type="region of interest" description="Disordered" evidence="1">
    <location>
        <begin position="700"/>
        <end position="738"/>
    </location>
</feature>
<comment type="caution">
    <text evidence="2">The sequence shown here is derived from an EMBL/GenBank/DDBJ whole genome shotgun (WGS) entry which is preliminary data.</text>
</comment>
<dbReference type="PANTHER" id="PTHR38406">
    <property type="entry name" value="TRANSCRIPTIONAL REPRESSOR OPI1"/>
    <property type="match status" value="1"/>
</dbReference>
<feature type="compositionally biased region" description="Low complexity" evidence="1">
    <location>
        <begin position="368"/>
        <end position="379"/>
    </location>
</feature>